<feature type="compositionally biased region" description="Polar residues" evidence="1">
    <location>
        <begin position="1"/>
        <end position="13"/>
    </location>
</feature>
<sequence>MRSGTSGFSSTMACGSGRGTSGTCTRPRPSLLRPELAVPEPELRTDTERPLDGPDSRPDTERRDWDDPEDIRELAREPWLPEPREPPPGAEIPVAGDATGPCRPRPDGAGTTGARPQRPQYSSPPPTSS</sequence>
<dbReference type="AlphaFoldDB" id="A0A0B5DBT4"/>
<reference evidence="3" key="1">
    <citation type="submission" date="2014-09" db="EMBL/GenBank/DDBJ databases">
        <title>Sequence of the Streptomyces nodosus genome.</title>
        <authorList>
            <person name="Sweeney P."/>
            <person name="Stephens N."/>
            <person name="Murphy C."/>
            <person name="Caffrey P."/>
        </authorList>
    </citation>
    <scope>NUCLEOTIDE SEQUENCE [LARGE SCALE GENOMIC DNA]</scope>
    <source>
        <strain evidence="3">ATCC 14899</strain>
    </source>
</reference>
<organism evidence="2 3">
    <name type="scientific">Streptomyces nodosus</name>
    <dbReference type="NCBI Taxonomy" id="40318"/>
    <lineage>
        <taxon>Bacteria</taxon>
        <taxon>Bacillati</taxon>
        <taxon>Actinomycetota</taxon>
        <taxon>Actinomycetes</taxon>
        <taxon>Kitasatosporales</taxon>
        <taxon>Streptomycetaceae</taxon>
        <taxon>Streptomyces</taxon>
    </lineage>
</organism>
<evidence type="ECO:0000256" key="1">
    <source>
        <dbReference type="SAM" id="MobiDB-lite"/>
    </source>
</evidence>
<gene>
    <name evidence="2" type="ORF">SNOD_12175</name>
</gene>
<evidence type="ECO:0000313" key="2">
    <source>
        <dbReference type="EMBL" id="AJE40729.1"/>
    </source>
</evidence>
<reference evidence="2 3" key="2">
    <citation type="journal article" date="2016" name="Appl. Microbiol. Biotechnol.">
        <title>Exploiting the genome sequence of Streptomyces nodosus for enhanced antibiotic production.</title>
        <authorList>
            <person name="Sweeney P."/>
            <person name="Murphy C.D."/>
            <person name="Caffrey P."/>
        </authorList>
    </citation>
    <scope>NUCLEOTIDE SEQUENCE [LARGE SCALE GENOMIC DNA]</scope>
    <source>
        <strain evidence="2 3">ATCC 14899</strain>
    </source>
</reference>
<dbReference type="STRING" id="40318.SNOD_12175"/>
<dbReference type="HOGENOM" id="CLU_157307_0_0_11"/>
<evidence type="ECO:0000313" key="3">
    <source>
        <dbReference type="Proteomes" id="UP000031526"/>
    </source>
</evidence>
<accession>A0A0B5DBT4</accession>
<feature type="region of interest" description="Disordered" evidence="1">
    <location>
        <begin position="1"/>
        <end position="129"/>
    </location>
</feature>
<name>A0A0B5DBT4_9ACTN</name>
<keyword evidence="3" id="KW-1185">Reference proteome</keyword>
<protein>
    <submittedName>
        <fullName evidence="2">Uncharacterized protein</fullName>
    </submittedName>
</protein>
<dbReference type="EMBL" id="CP009313">
    <property type="protein sequence ID" value="AJE40729.1"/>
    <property type="molecule type" value="Genomic_DNA"/>
</dbReference>
<feature type="compositionally biased region" description="Basic and acidic residues" evidence="1">
    <location>
        <begin position="41"/>
        <end position="76"/>
    </location>
</feature>
<dbReference type="Proteomes" id="UP000031526">
    <property type="component" value="Chromosome"/>
</dbReference>
<proteinExistence type="predicted"/>